<dbReference type="RefSeq" id="XP_004759669.1">
    <property type="nucleotide sequence ID" value="XM_004759612.3"/>
</dbReference>
<gene>
    <name evidence="3" type="primary">LOC101694324</name>
</gene>
<dbReference type="KEGG" id="mpuf:101694324"/>
<dbReference type="GeneID" id="101694324"/>
<reference evidence="3" key="1">
    <citation type="submission" date="2025-08" db="UniProtKB">
        <authorList>
            <consortium name="RefSeq"/>
        </authorList>
    </citation>
    <scope>IDENTIFICATION</scope>
    <source>
        <tissue evidence="3">Brain</tissue>
    </source>
</reference>
<accession>A0A8U0MX67</accession>
<proteinExistence type="predicted"/>
<protein>
    <submittedName>
        <fullName evidence="3">Uncharacterized protein LOC101694324</fullName>
    </submittedName>
</protein>
<feature type="compositionally biased region" description="Basic residues" evidence="1">
    <location>
        <begin position="271"/>
        <end position="283"/>
    </location>
</feature>
<evidence type="ECO:0000256" key="1">
    <source>
        <dbReference type="SAM" id="MobiDB-lite"/>
    </source>
</evidence>
<feature type="region of interest" description="Disordered" evidence="1">
    <location>
        <begin position="254"/>
        <end position="298"/>
    </location>
</feature>
<keyword evidence="2" id="KW-1185">Reference proteome</keyword>
<feature type="region of interest" description="Disordered" evidence="1">
    <location>
        <begin position="201"/>
        <end position="223"/>
    </location>
</feature>
<organism evidence="2 3">
    <name type="scientific">Mustela putorius furo</name>
    <name type="common">European domestic ferret</name>
    <name type="synonym">Mustela furo</name>
    <dbReference type="NCBI Taxonomy" id="9669"/>
    <lineage>
        <taxon>Eukaryota</taxon>
        <taxon>Metazoa</taxon>
        <taxon>Chordata</taxon>
        <taxon>Craniata</taxon>
        <taxon>Vertebrata</taxon>
        <taxon>Euteleostomi</taxon>
        <taxon>Mammalia</taxon>
        <taxon>Eutheria</taxon>
        <taxon>Laurasiatheria</taxon>
        <taxon>Carnivora</taxon>
        <taxon>Caniformia</taxon>
        <taxon>Musteloidea</taxon>
        <taxon>Mustelidae</taxon>
        <taxon>Mustelinae</taxon>
        <taxon>Mustela</taxon>
    </lineage>
</organism>
<name>A0A8U0MX67_MUSPF</name>
<dbReference type="AlphaFoldDB" id="A0A8U0MX67"/>
<evidence type="ECO:0000313" key="2">
    <source>
        <dbReference type="Proteomes" id="UP000000715"/>
    </source>
</evidence>
<evidence type="ECO:0000313" key="3">
    <source>
        <dbReference type="RefSeq" id="XP_004759669.1"/>
    </source>
</evidence>
<sequence>MENWRKRMLLSHGDAATPHCALYWTTFAGRPGAFGSSEPRGEVLGSGVSWIRVLAFCTSASGALGDELPTSPLLSFPVCQYEGEYSINLTRGQWTVNACRHRNVVCFRPDGSRTKPPALATGCSESREWRHPIWEEGEQGSERPSASPHRLQGCVPLPPSWGGASGHTPTRARLLPVPGSPSCSALRGVVPPQALHAPCSAARIKPRPGEHGRGPGGLRSPAENAYQPLRKTTKQLRSVMAPCWWSNRPCAGAGLGKEESTRASLPSWSSHPRRDRRTTSKRNKIWDPRDQEDNLNEVVQGDLPEDLRERHGVTPDSCVGALTPSTPGWDHIWRWGL</sequence>
<dbReference type="Proteomes" id="UP000000715">
    <property type="component" value="Unplaced"/>
</dbReference>